<sequence length="116" mass="12947">MVTGVVEVGVSRRGSAGVGWHDNTSVSGHRDPCSKARTPRVWVFWMGTLPINHSFSCSPERFQLHSTFGLSPVFSFSDDHLERDLGTVVRQIENKIEAFERDGDKFAQVSLTNCHV</sequence>
<reference evidence="1" key="1">
    <citation type="submission" date="2018-11" db="EMBL/GenBank/DDBJ databases">
        <authorList>
            <consortium name="Pathogen Informatics"/>
        </authorList>
    </citation>
    <scope>NUCLEOTIDE SEQUENCE</scope>
</reference>
<proteinExistence type="predicted"/>
<comment type="caution">
    <text evidence="1">The sequence shown here is derived from an EMBL/GenBank/DDBJ whole genome shotgun (WGS) entry which is preliminary data.</text>
</comment>
<dbReference type="EMBL" id="CAAALY010275786">
    <property type="protein sequence ID" value="VEL42676.1"/>
    <property type="molecule type" value="Genomic_DNA"/>
</dbReference>
<protein>
    <submittedName>
        <fullName evidence="1">Uncharacterized protein</fullName>
    </submittedName>
</protein>
<gene>
    <name evidence="1" type="ORF">PXEA_LOCUS36116</name>
</gene>
<evidence type="ECO:0000313" key="2">
    <source>
        <dbReference type="Proteomes" id="UP000784294"/>
    </source>
</evidence>
<evidence type="ECO:0000313" key="1">
    <source>
        <dbReference type="EMBL" id="VEL42676.1"/>
    </source>
</evidence>
<dbReference type="AlphaFoldDB" id="A0A448XQW9"/>
<dbReference type="Proteomes" id="UP000784294">
    <property type="component" value="Unassembled WGS sequence"/>
</dbReference>
<organism evidence="1 2">
    <name type="scientific">Protopolystoma xenopodis</name>
    <dbReference type="NCBI Taxonomy" id="117903"/>
    <lineage>
        <taxon>Eukaryota</taxon>
        <taxon>Metazoa</taxon>
        <taxon>Spiralia</taxon>
        <taxon>Lophotrochozoa</taxon>
        <taxon>Platyhelminthes</taxon>
        <taxon>Monogenea</taxon>
        <taxon>Polyopisthocotylea</taxon>
        <taxon>Polystomatidea</taxon>
        <taxon>Polystomatidae</taxon>
        <taxon>Protopolystoma</taxon>
    </lineage>
</organism>
<name>A0A448XQW9_9PLAT</name>
<keyword evidence="2" id="KW-1185">Reference proteome</keyword>
<accession>A0A448XQW9</accession>